<evidence type="ECO:0000256" key="1">
    <source>
        <dbReference type="ARBA" id="ARBA00022729"/>
    </source>
</evidence>
<keyword evidence="1" id="KW-0732">Signal</keyword>
<feature type="region of interest" description="Disordered" evidence="3">
    <location>
        <begin position="1"/>
        <end position="69"/>
    </location>
</feature>
<dbReference type="OrthoDB" id="5588846at2759"/>
<feature type="region of interest" description="Disordered" evidence="3">
    <location>
        <begin position="357"/>
        <end position="475"/>
    </location>
</feature>
<feature type="compositionally biased region" description="Polar residues" evidence="3">
    <location>
        <begin position="421"/>
        <end position="430"/>
    </location>
</feature>
<comment type="caution">
    <text evidence="5">The sequence shown here is derived from an EMBL/GenBank/DDBJ whole genome shotgun (WGS) entry which is preliminary data.</text>
</comment>
<reference evidence="5" key="1">
    <citation type="submission" date="2022-07" db="EMBL/GenBank/DDBJ databases">
        <title>Phylogenomic reconstructions and comparative analyses of Kickxellomycotina fungi.</title>
        <authorList>
            <person name="Reynolds N.K."/>
            <person name="Stajich J.E."/>
            <person name="Barry K."/>
            <person name="Grigoriev I.V."/>
            <person name="Crous P."/>
            <person name="Smith M.E."/>
        </authorList>
    </citation>
    <scope>NUCLEOTIDE SEQUENCE</scope>
    <source>
        <strain evidence="5">BCRC 34297</strain>
    </source>
</reference>
<feature type="region of interest" description="Disordered" evidence="3">
    <location>
        <begin position="106"/>
        <end position="126"/>
    </location>
</feature>
<feature type="compositionally biased region" description="Low complexity" evidence="3">
    <location>
        <begin position="178"/>
        <end position="192"/>
    </location>
</feature>
<sequence>MSVYSGRMAESVIDSEFDGPQPSRYVPKVQDDDGRNRMAATPSLYSSENVARSGNVGGPQQTFAAGPSPQQTFVAGAGPQAYAGPSNYANNGPVINVVRPSTNNSFASGMGQQQQQQQLRPAPPVGSMLSNASIMPSGGMGLNTGSVINNSGMSLNQGTIATGPVNPGALPHAHHYAHSSGGSSDGAASAYSLNQRAPTQAPPPQGPPQGPPPPQGGAYYAPSSGTPSLASVPVSHTYTNYNAAPPGPPPQRAQTSYSVSSYASPSNAPPSTYAAGPMPPPQPMYGSGPSVYTNNPPRMASGPVYDEPPASRVNTAGKIALGALAAGAVAYGVHEFVEQREEDEEKRRLAIAAARRQQEEAERMRRENEARRRREEEEDRRREDHERWRREEDERHRQDTVYGQQMAYVPSVYGGRPRADSVSSHNSRASDQGGFRPPAPFGRPPYSYDPSDIRFVDPSRSSENSATPETYPELRQTPSDTVIKIGTVLALKHLATGRLLRSDRSHSTASGSNQQLVYASRRNPADDDWWQVLPANQDVPVPGSIVSYGTQIRLRHINTGRHLHSHFGFTAGQNEVTAYGDQTLSDENDHWVVERWGDGGYAQTWRSTDAVVLRHYVSGMAMRSQDLMLRDDVQYVTCHGRGDEENDKWRVVLSD</sequence>
<proteinExistence type="predicted"/>
<dbReference type="CDD" id="cd23263">
    <property type="entry name" value="beta-trefoil_MIR"/>
    <property type="match status" value="1"/>
</dbReference>
<organism evidence="5 6">
    <name type="scientific">Coemansia pectinata</name>
    <dbReference type="NCBI Taxonomy" id="1052879"/>
    <lineage>
        <taxon>Eukaryota</taxon>
        <taxon>Fungi</taxon>
        <taxon>Fungi incertae sedis</taxon>
        <taxon>Zoopagomycota</taxon>
        <taxon>Kickxellomycotina</taxon>
        <taxon>Kickxellomycetes</taxon>
        <taxon>Kickxellales</taxon>
        <taxon>Kickxellaceae</taxon>
        <taxon>Coemansia</taxon>
    </lineage>
</organism>
<dbReference type="PROSITE" id="PS50919">
    <property type="entry name" value="MIR"/>
    <property type="match status" value="2"/>
</dbReference>
<evidence type="ECO:0000313" key="5">
    <source>
        <dbReference type="EMBL" id="KAJ2757120.1"/>
    </source>
</evidence>
<dbReference type="SMART" id="SM00472">
    <property type="entry name" value="MIR"/>
    <property type="match status" value="2"/>
</dbReference>
<evidence type="ECO:0000256" key="2">
    <source>
        <dbReference type="ARBA" id="ARBA00022737"/>
    </source>
</evidence>
<accession>A0A9W8H5Q0</accession>
<evidence type="ECO:0000313" key="6">
    <source>
        <dbReference type="Proteomes" id="UP001140011"/>
    </source>
</evidence>
<feature type="compositionally biased region" description="Polar residues" evidence="3">
    <location>
        <begin position="223"/>
        <end position="242"/>
    </location>
</feature>
<dbReference type="Proteomes" id="UP001140011">
    <property type="component" value="Unassembled WGS sequence"/>
</dbReference>
<feature type="domain" description="MIR" evidence="4">
    <location>
        <begin position="543"/>
        <end position="596"/>
    </location>
</feature>
<evidence type="ECO:0000256" key="3">
    <source>
        <dbReference type="SAM" id="MobiDB-lite"/>
    </source>
</evidence>
<dbReference type="PANTHER" id="PTHR46809:SF2">
    <property type="entry name" value="GH21273P"/>
    <property type="match status" value="1"/>
</dbReference>
<dbReference type="EMBL" id="JANBUH010000006">
    <property type="protein sequence ID" value="KAJ2757120.1"/>
    <property type="molecule type" value="Genomic_DNA"/>
</dbReference>
<protein>
    <recommendedName>
        <fullName evidence="4">MIR domain-containing protein</fullName>
    </recommendedName>
</protein>
<dbReference type="InterPro" id="IPR016093">
    <property type="entry name" value="MIR_motif"/>
</dbReference>
<feature type="compositionally biased region" description="Low complexity" evidence="3">
    <location>
        <begin position="256"/>
        <end position="275"/>
    </location>
</feature>
<evidence type="ECO:0000259" key="4">
    <source>
        <dbReference type="PROSITE" id="PS50919"/>
    </source>
</evidence>
<name>A0A9W8H5Q0_9FUNG</name>
<dbReference type="Pfam" id="PF02815">
    <property type="entry name" value="MIR"/>
    <property type="match status" value="1"/>
</dbReference>
<dbReference type="PANTHER" id="PTHR46809">
    <property type="entry name" value="STROMAL CELL-DERIVED FACTOR 2-LIKE PROTEIN"/>
    <property type="match status" value="1"/>
</dbReference>
<feature type="compositionally biased region" description="Pro residues" evidence="3">
    <location>
        <begin position="200"/>
        <end position="215"/>
    </location>
</feature>
<feature type="compositionally biased region" description="Polar residues" evidence="3">
    <location>
        <begin position="43"/>
        <end position="69"/>
    </location>
</feature>
<feature type="compositionally biased region" description="Basic and acidic residues" evidence="3">
    <location>
        <begin position="357"/>
        <end position="399"/>
    </location>
</feature>
<feature type="region of interest" description="Disordered" evidence="3">
    <location>
        <begin position="159"/>
        <end position="308"/>
    </location>
</feature>
<feature type="compositionally biased region" description="Polar residues" evidence="3">
    <location>
        <begin position="459"/>
        <end position="468"/>
    </location>
</feature>
<dbReference type="Gene3D" id="2.80.10.50">
    <property type="match status" value="1"/>
</dbReference>
<dbReference type="InterPro" id="IPR036300">
    <property type="entry name" value="MIR_dom_sf"/>
</dbReference>
<feature type="domain" description="MIR" evidence="4">
    <location>
        <begin position="480"/>
        <end position="535"/>
    </location>
</feature>
<gene>
    <name evidence="5" type="ORF">GGI19_000272</name>
</gene>
<dbReference type="AlphaFoldDB" id="A0A9W8H5Q0"/>
<dbReference type="SUPFAM" id="SSF82109">
    <property type="entry name" value="MIR domain"/>
    <property type="match status" value="1"/>
</dbReference>
<keyword evidence="6" id="KW-1185">Reference proteome</keyword>
<keyword evidence="2" id="KW-0677">Repeat</keyword>